<name>A0A2H5QVI1_CITUN</name>
<dbReference type="Proteomes" id="UP000236630">
    <property type="component" value="Unassembled WGS sequence"/>
</dbReference>
<organism evidence="1 2">
    <name type="scientific">Citrus unshiu</name>
    <name type="common">Satsuma mandarin</name>
    <name type="synonym">Citrus nobilis var. unshiu</name>
    <dbReference type="NCBI Taxonomy" id="55188"/>
    <lineage>
        <taxon>Eukaryota</taxon>
        <taxon>Viridiplantae</taxon>
        <taxon>Streptophyta</taxon>
        <taxon>Embryophyta</taxon>
        <taxon>Tracheophyta</taxon>
        <taxon>Spermatophyta</taxon>
        <taxon>Magnoliopsida</taxon>
        <taxon>eudicotyledons</taxon>
        <taxon>Gunneridae</taxon>
        <taxon>Pentapetalae</taxon>
        <taxon>rosids</taxon>
        <taxon>malvids</taxon>
        <taxon>Sapindales</taxon>
        <taxon>Rutaceae</taxon>
        <taxon>Aurantioideae</taxon>
        <taxon>Citrus</taxon>
    </lineage>
</organism>
<keyword evidence="2" id="KW-1185">Reference proteome</keyword>
<evidence type="ECO:0000313" key="2">
    <source>
        <dbReference type="Proteomes" id="UP000236630"/>
    </source>
</evidence>
<dbReference type="AlphaFoldDB" id="A0A2H5QVI1"/>
<accession>A0A2H5QVI1</accession>
<dbReference type="EMBL" id="BDQV01000934">
    <property type="protein sequence ID" value="GAY68630.1"/>
    <property type="molecule type" value="Genomic_DNA"/>
</dbReference>
<sequence length="96" mass="10875">MFKGGVVYDVLRLGASTPHVVKFVPRTKGGSVSPRHASGAGMIPKGWWCSWSRPTSWWSSWSSSCCSCLKAFCCQCFWSFEAFEIFMWWYQICGSV</sequence>
<comment type="caution">
    <text evidence="1">The sequence shown here is derived from an EMBL/GenBank/DDBJ whole genome shotgun (WGS) entry which is preliminary data.</text>
</comment>
<protein>
    <submittedName>
        <fullName evidence="1">Uncharacterized protein</fullName>
    </submittedName>
</protein>
<reference evidence="1 2" key="1">
    <citation type="journal article" date="2017" name="Front. Genet.">
        <title>Draft sequencing of the heterozygous diploid genome of Satsuma (Citrus unshiu Marc.) using a hybrid assembly approach.</title>
        <authorList>
            <person name="Shimizu T."/>
            <person name="Tanizawa Y."/>
            <person name="Mochizuki T."/>
            <person name="Nagasaki H."/>
            <person name="Yoshioka T."/>
            <person name="Toyoda A."/>
            <person name="Fujiyama A."/>
            <person name="Kaminuma E."/>
            <person name="Nakamura Y."/>
        </authorList>
    </citation>
    <scope>NUCLEOTIDE SEQUENCE [LARGE SCALE GENOMIC DNA]</scope>
    <source>
        <strain evidence="2">cv. Miyagawa wase</strain>
    </source>
</reference>
<proteinExistence type="predicted"/>
<gene>
    <name evidence="1" type="ORF">CUMW_265610</name>
</gene>
<evidence type="ECO:0000313" key="1">
    <source>
        <dbReference type="EMBL" id="GAY68630.1"/>
    </source>
</evidence>